<accession>A0AAE1G8T4</accession>
<feature type="disulfide bond" evidence="3">
    <location>
        <begin position="771"/>
        <end position="791"/>
    </location>
</feature>
<dbReference type="CDD" id="cd04269">
    <property type="entry name" value="ZnMc_adamalysin_II_like"/>
    <property type="match status" value="1"/>
</dbReference>
<dbReference type="Pfam" id="PF08516">
    <property type="entry name" value="ADAM_CR"/>
    <property type="match status" value="1"/>
</dbReference>
<keyword evidence="1" id="KW-0482">Metalloprotease</keyword>
<feature type="binding site" evidence="4">
    <location>
        <position position="647"/>
    </location>
    <ligand>
        <name>Zn(2+)</name>
        <dbReference type="ChEBI" id="CHEBI:29105"/>
        <note>catalytic</note>
    </ligand>
</feature>
<dbReference type="FunFam" id="3.40.390.10:FF:000002">
    <property type="entry name" value="Disintegrin and metalloproteinase domain-containing protein 22"/>
    <property type="match status" value="1"/>
</dbReference>
<dbReference type="SUPFAM" id="SSF55486">
    <property type="entry name" value="Metalloproteases ('zincins'), catalytic domain"/>
    <property type="match status" value="1"/>
</dbReference>
<dbReference type="Pfam" id="PF00200">
    <property type="entry name" value="Disintegrin"/>
    <property type="match status" value="1"/>
</dbReference>
<evidence type="ECO:0000256" key="3">
    <source>
        <dbReference type="PROSITE-ProRule" id="PRU00068"/>
    </source>
</evidence>
<evidence type="ECO:0000313" key="10">
    <source>
        <dbReference type="Proteomes" id="UP001286313"/>
    </source>
</evidence>
<feature type="compositionally biased region" description="Polar residues" evidence="5">
    <location>
        <begin position="59"/>
        <end position="79"/>
    </location>
</feature>
<evidence type="ECO:0000259" key="7">
    <source>
        <dbReference type="PROSITE" id="PS50214"/>
    </source>
</evidence>
<dbReference type="Proteomes" id="UP001286313">
    <property type="component" value="Unassembled WGS sequence"/>
</dbReference>
<keyword evidence="6" id="KW-0472">Membrane</keyword>
<dbReference type="GO" id="GO:0004222">
    <property type="term" value="F:metalloendopeptidase activity"/>
    <property type="evidence" value="ECO:0007669"/>
    <property type="project" value="InterPro"/>
</dbReference>
<sequence>MSRKLLYETDVTSKHMVIVFLFCLIIHIIPSVATSEYESKDSVTEKELSRVINRHHGSNPENNSQIVSVSGRQSSTQEEVFTEEKTKIEKAVLFADITTTSRSDSKGEETTDGDIQVVTELWEEDCNKNNITRKSHSNRIINKHSNTSKDNAQDAQDDEEGRNKEETIGQEVGVGGGGRGERREQEGSGKGKEESEGYEQDIEGKEQSSVDGRKERDKRKRKVQNCEGKEEREGSSVGRDEDKTHEERGVSDGGRAGEKEKNIQKPARHDGGEKTRTASRGHAGDVGARGSIREEKGEVEATGDGEEVGEKERHARKGWTDWFIEGKTVDVIVSPVLTWTPQPTPDTFPPSEQRTHGNLTLQLHAGSETLIIDLHPTRDLLAATYRDPVVGTTKGGGPTVCEYQGDVRGLDGSWVALTLCPVIRGMVVGGAGAVWVEPGSGSRTVGDPHRVYTPDLRHGVHQACGVSKKDIHSDIYSNFLQAENHNRVRRWGLQGGTSAWNTKTTRFVELVLVADNSFHKAYGDNATSRCKSIVNVVNGVYRKLGVVVVLTHLEIWKSSDEMEVSGISDVTLDNFRKYRRKFIADHPDIPNDNMQFLTVVDFEENIVGKAPINGICSYNSSVGVVQDNPSYPGVVRTAWTLAHELGHNLGLYHDVDDSDCECPSNQCIMMPETNGSHSGVLWSTCSERNLTRNIESFAFDCLRNEPLSLVGGCGDGVLGDGEECDCGPALFCKDHTCCNPETCKLIHNATCGTGSCCDLKTCKPKVGSALCREARNECDVPEYCVGGSEYCPPDLDVSDGTYCDEGKGHCYSGWCGSRDLRCQSVWGESGRSADPKSCYSDYNVRGNPYGNCGRSYYDPTKYQPCEKENVMCGTLHCELDGSDIKSNFPNIIWSDIPGKAKCYVVIATSSYAATHWLVPDGAPCGSGKYCVEQRCVSTPVSGWFIGFWIFVVVSIILVFLFWDHIRWWWESRGRACLSPHIPPCAACMDACCCPCMTRINRMLASVLPSIGPVCKDTKRQPKPPVSEANGTVTMHHDQTVGLDATTDPWGDNWPKDEVVIHVPNTITNSFNLHHPPANGIIANEQTLPFSTSLLNPCDSWPIADRNSADSSSDRLSQLSESHSEKGLLDHSKPGEIEQNGDVYFPSDTSPRLQPVRSAPAPPTKGVRDTEERGQIDEAETDLETEGYVDAGEVNFREGTVIPDQGHSPRPMIPPRPQELLPRPEHLPARPEIPPRPEIVLPLRPDVVLPSRQKPDVPPRP</sequence>
<dbReference type="InterPro" id="IPR001762">
    <property type="entry name" value="Disintegrin_dom"/>
</dbReference>
<feature type="compositionally biased region" description="Polar residues" evidence="5">
    <location>
        <begin position="138"/>
        <end position="154"/>
    </location>
</feature>
<organism evidence="9 10">
    <name type="scientific">Petrolisthes cinctipes</name>
    <name type="common">Flat porcelain crab</name>
    <dbReference type="NCBI Taxonomy" id="88211"/>
    <lineage>
        <taxon>Eukaryota</taxon>
        <taxon>Metazoa</taxon>
        <taxon>Ecdysozoa</taxon>
        <taxon>Arthropoda</taxon>
        <taxon>Crustacea</taxon>
        <taxon>Multicrustacea</taxon>
        <taxon>Malacostraca</taxon>
        <taxon>Eumalacostraca</taxon>
        <taxon>Eucarida</taxon>
        <taxon>Decapoda</taxon>
        <taxon>Pleocyemata</taxon>
        <taxon>Anomura</taxon>
        <taxon>Galatheoidea</taxon>
        <taxon>Porcellanidae</taxon>
        <taxon>Petrolisthes</taxon>
    </lineage>
</organism>
<dbReference type="GO" id="GO:0006509">
    <property type="term" value="P:membrane protein ectodomain proteolysis"/>
    <property type="evidence" value="ECO:0007669"/>
    <property type="project" value="TreeGrafter"/>
</dbReference>
<evidence type="ECO:0000256" key="6">
    <source>
        <dbReference type="SAM" id="Phobius"/>
    </source>
</evidence>
<evidence type="ECO:0000256" key="2">
    <source>
        <dbReference type="ARBA" id="ARBA00023157"/>
    </source>
</evidence>
<dbReference type="InterPro" id="IPR001590">
    <property type="entry name" value="Peptidase_M12B"/>
</dbReference>
<keyword evidence="6" id="KW-0812">Transmembrane</keyword>
<feature type="region of interest" description="Disordered" evidence="5">
    <location>
        <begin position="136"/>
        <end position="313"/>
    </location>
</feature>
<evidence type="ECO:0000259" key="8">
    <source>
        <dbReference type="PROSITE" id="PS50215"/>
    </source>
</evidence>
<feature type="compositionally biased region" description="Acidic residues" evidence="5">
    <location>
        <begin position="1176"/>
        <end position="1186"/>
    </location>
</feature>
<dbReference type="InterPro" id="IPR034027">
    <property type="entry name" value="Reprolysin_adamalysin"/>
</dbReference>
<dbReference type="SMART" id="SM00608">
    <property type="entry name" value="ACR"/>
    <property type="match status" value="1"/>
</dbReference>
<evidence type="ECO:0000313" key="9">
    <source>
        <dbReference type="EMBL" id="KAK3887221.1"/>
    </source>
</evidence>
<feature type="region of interest" description="Disordered" evidence="5">
    <location>
        <begin position="54"/>
        <end position="82"/>
    </location>
</feature>
<evidence type="ECO:0000256" key="1">
    <source>
        <dbReference type="ARBA" id="ARBA00023049"/>
    </source>
</evidence>
<dbReference type="PANTHER" id="PTHR11905:SF159">
    <property type="entry name" value="ADAM METALLOPROTEASE"/>
    <property type="match status" value="1"/>
</dbReference>
<feature type="binding site" evidence="4">
    <location>
        <position position="653"/>
    </location>
    <ligand>
        <name>Zn(2+)</name>
        <dbReference type="ChEBI" id="CHEBI:29105"/>
        <note>catalytic</note>
    </ligand>
</feature>
<dbReference type="PROSITE" id="PS50215">
    <property type="entry name" value="ADAM_MEPRO"/>
    <property type="match status" value="1"/>
</dbReference>
<feature type="binding site" evidence="4">
    <location>
        <position position="643"/>
    </location>
    <ligand>
        <name>Zn(2+)</name>
        <dbReference type="ChEBI" id="CHEBI:29105"/>
        <note>catalytic</note>
    </ligand>
</feature>
<dbReference type="AlphaFoldDB" id="A0AAE1G8T4"/>
<keyword evidence="10" id="KW-1185">Reference proteome</keyword>
<dbReference type="InterPro" id="IPR036436">
    <property type="entry name" value="Disintegrin_dom_sf"/>
</dbReference>
<keyword evidence="1" id="KW-0378">Hydrolase</keyword>
<feature type="region of interest" description="Disordered" evidence="5">
    <location>
        <begin position="1104"/>
        <end position="1238"/>
    </location>
</feature>
<comment type="caution">
    <text evidence="9">The sequence shown here is derived from an EMBL/GenBank/DDBJ whole genome shotgun (WGS) entry which is preliminary data.</text>
</comment>
<feature type="compositionally biased region" description="Low complexity" evidence="5">
    <location>
        <begin position="1108"/>
        <end position="1120"/>
    </location>
</feature>
<feature type="compositionally biased region" description="Basic and acidic residues" evidence="5">
    <location>
        <begin position="179"/>
        <end position="195"/>
    </location>
</feature>
<dbReference type="SUPFAM" id="SSF57552">
    <property type="entry name" value="Blood coagulation inhibitor (disintegrin)"/>
    <property type="match status" value="1"/>
</dbReference>
<feature type="transmembrane region" description="Helical" evidence="6">
    <location>
        <begin position="940"/>
        <end position="962"/>
    </location>
</feature>
<keyword evidence="2 4" id="KW-1015">Disulfide bond</keyword>
<name>A0AAE1G8T4_PETCI</name>
<dbReference type="Pfam" id="PF01421">
    <property type="entry name" value="Reprolysin"/>
    <property type="match status" value="1"/>
</dbReference>
<feature type="domain" description="Disintegrin" evidence="7">
    <location>
        <begin position="710"/>
        <end position="799"/>
    </location>
</feature>
<feature type="active site" evidence="4">
    <location>
        <position position="644"/>
    </location>
</feature>
<dbReference type="PROSITE" id="PS50214">
    <property type="entry name" value="DISINTEGRIN_2"/>
    <property type="match status" value="1"/>
</dbReference>
<keyword evidence="4" id="KW-0862">Zinc</keyword>
<feature type="compositionally biased region" description="Basic and acidic residues" evidence="5">
    <location>
        <begin position="1165"/>
        <end position="1175"/>
    </location>
</feature>
<keyword evidence="1" id="KW-0645">Protease</keyword>
<evidence type="ECO:0000256" key="5">
    <source>
        <dbReference type="SAM" id="MobiDB-lite"/>
    </source>
</evidence>
<feature type="disulfide bond" evidence="4">
    <location>
        <begin position="662"/>
        <end position="667"/>
    </location>
</feature>
<feature type="compositionally biased region" description="Basic and acidic residues" evidence="5">
    <location>
        <begin position="202"/>
        <end position="215"/>
    </location>
</feature>
<feature type="compositionally biased region" description="Basic and acidic residues" evidence="5">
    <location>
        <begin position="1121"/>
        <end position="1135"/>
    </location>
</feature>
<gene>
    <name evidence="9" type="ORF">Pcinc_008698</name>
</gene>
<comment type="caution">
    <text evidence="4">Lacks conserved residue(s) required for the propagation of feature annotation.</text>
</comment>
<dbReference type="InterPro" id="IPR006586">
    <property type="entry name" value="ADAM_Cys-rich"/>
</dbReference>
<feature type="compositionally biased region" description="Basic and acidic residues" evidence="5">
    <location>
        <begin position="227"/>
        <end position="276"/>
    </location>
</feature>
<protein>
    <submittedName>
        <fullName evidence="9">Uncharacterized protein</fullName>
    </submittedName>
</protein>
<dbReference type="Gene3D" id="3.40.390.10">
    <property type="entry name" value="Collagenase (Catalytic Domain)"/>
    <property type="match status" value="1"/>
</dbReference>
<evidence type="ECO:0000256" key="4">
    <source>
        <dbReference type="PROSITE-ProRule" id="PRU00276"/>
    </source>
</evidence>
<keyword evidence="4" id="KW-0479">Metal-binding</keyword>
<dbReference type="InterPro" id="IPR024079">
    <property type="entry name" value="MetalloPept_cat_dom_sf"/>
</dbReference>
<feature type="compositionally biased region" description="Basic and acidic residues" evidence="5">
    <location>
        <begin position="1221"/>
        <end position="1234"/>
    </location>
</feature>
<keyword evidence="6" id="KW-1133">Transmembrane helix</keyword>
<feature type="domain" description="Peptidase M12B" evidence="8">
    <location>
        <begin position="506"/>
        <end position="706"/>
    </location>
</feature>
<dbReference type="Gene3D" id="4.10.70.10">
    <property type="entry name" value="Disintegrin domain"/>
    <property type="match status" value="1"/>
</dbReference>
<dbReference type="GO" id="GO:0046872">
    <property type="term" value="F:metal ion binding"/>
    <property type="evidence" value="ECO:0007669"/>
    <property type="project" value="UniProtKB-KW"/>
</dbReference>
<dbReference type="SMART" id="SM00050">
    <property type="entry name" value="DISIN"/>
    <property type="match status" value="1"/>
</dbReference>
<dbReference type="PANTHER" id="PTHR11905">
    <property type="entry name" value="ADAM A DISINTEGRIN AND METALLOPROTEASE DOMAIN"/>
    <property type="match status" value="1"/>
</dbReference>
<dbReference type="EMBL" id="JAWQEG010000645">
    <property type="protein sequence ID" value="KAK3887221.1"/>
    <property type="molecule type" value="Genomic_DNA"/>
</dbReference>
<proteinExistence type="predicted"/>
<reference evidence="9" key="1">
    <citation type="submission" date="2023-10" db="EMBL/GenBank/DDBJ databases">
        <title>Genome assemblies of two species of porcelain crab, Petrolisthes cinctipes and Petrolisthes manimaculis (Anomura: Porcellanidae).</title>
        <authorList>
            <person name="Angst P."/>
        </authorList>
    </citation>
    <scope>NUCLEOTIDE SEQUENCE</scope>
    <source>
        <strain evidence="9">PB745_01</strain>
        <tissue evidence="9">Gill</tissue>
    </source>
</reference>